<feature type="region of interest" description="Disordered" evidence="1">
    <location>
        <begin position="363"/>
        <end position="408"/>
    </location>
</feature>
<evidence type="ECO:0000313" key="3">
    <source>
        <dbReference type="Proteomes" id="UP000235672"/>
    </source>
</evidence>
<dbReference type="GO" id="GO:0006198">
    <property type="term" value="P:cAMP catabolic process"/>
    <property type="evidence" value="ECO:0007669"/>
    <property type="project" value="InterPro"/>
</dbReference>
<dbReference type="Proteomes" id="UP000235672">
    <property type="component" value="Unassembled WGS sequence"/>
</dbReference>
<dbReference type="GO" id="GO:1902660">
    <property type="term" value="P:negative regulation of glucose mediated signaling pathway"/>
    <property type="evidence" value="ECO:0007669"/>
    <property type="project" value="TreeGrafter"/>
</dbReference>
<evidence type="ECO:0000256" key="1">
    <source>
        <dbReference type="SAM" id="MobiDB-lite"/>
    </source>
</evidence>
<organism evidence="2 3">
    <name type="scientific">Hyaloscypha hepaticicola</name>
    <dbReference type="NCBI Taxonomy" id="2082293"/>
    <lineage>
        <taxon>Eukaryota</taxon>
        <taxon>Fungi</taxon>
        <taxon>Dikarya</taxon>
        <taxon>Ascomycota</taxon>
        <taxon>Pezizomycotina</taxon>
        <taxon>Leotiomycetes</taxon>
        <taxon>Helotiales</taxon>
        <taxon>Hyaloscyphaceae</taxon>
        <taxon>Hyaloscypha</taxon>
    </lineage>
</organism>
<sequence>MAEAMGKEAEAERPALQIIVLGSGGGPMEDNTTAFLARSTAVGWKKGCLLAVDAGVHLGAIARILERHRLDTSGSGEKKVVTLIDGPFEGLQIPHSSSRANAAHVTRTLVDTYLITHPHLDHISGFVVNTAGLPGYRPKRLAGLPSTIDAFKDHIFNNVIWPNLSDENNGAGLVTYMRLVEGGSPALGDGEGKGYVEVCEGLSVKTWGVSHGHCIEKHSHRGSNVGAGRSDSHQLDPPRQRAISQSQHQPLSRNNSGTSFNASDHIRGDFQERMCVYDSSAYFVRDIATGKEVLIFGDVEPDSISLSPRNKHVWSEAAPKIASGQLRGVFIECSYDDSRSDDLLFGHLAPRFMIEEMKSLANEVRKHRDGRKRKREGNGDTLENPRRKPTWTAEDISPQVSPRTTRARGSIDFGITQAARKNELLENEAEEAMDHDALVVRRSVEFPLKGLKIFIIHVKEQLSDGPEIGGVILKQLMEYEAQAQLGCEFAIAKVGEAMYF</sequence>
<reference evidence="2 3" key="1">
    <citation type="submission" date="2016-05" db="EMBL/GenBank/DDBJ databases">
        <title>A degradative enzymes factory behind the ericoid mycorrhizal symbiosis.</title>
        <authorList>
            <consortium name="DOE Joint Genome Institute"/>
            <person name="Martino E."/>
            <person name="Morin E."/>
            <person name="Grelet G."/>
            <person name="Kuo A."/>
            <person name="Kohler A."/>
            <person name="Daghino S."/>
            <person name="Barry K."/>
            <person name="Choi C."/>
            <person name="Cichocki N."/>
            <person name="Clum A."/>
            <person name="Copeland A."/>
            <person name="Hainaut M."/>
            <person name="Haridas S."/>
            <person name="Labutti K."/>
            <person name="Lindquist E."/>
            <person name="Lipzen A."/>
            <person name="Khouja H.-R."/>
            <person name="Murat C."/>
            <person name="Ohm R."/>
            <person name="Olson A."/>
            <person name="Spatafora J."/>
            <person name="Veneault-Fourrey C."/>
            <person name="Henrissat B."/>
            <person name="Grigoriev I."/>
            <person name="Martin F."/>
            <person name="Perotto S."/>
        </authorList>
    </citation>
    <scope>NUCLEOTIDE SEQUENCE [LARGE SCALE GENOMIC DNA]</scope>
    <source>
        <strain evidence="2 3">UAMH 7357</strain>
    </source>
</reference>
<dbReference type="AlphaFoldDB" id="A0A2J6QCQ0"/>
<protein>
    <recommendedName>
        <fullName evidence="4">Cyclic-AMP phosphodiesterase, class-II</fullName>
    </recommendedName>
</protein>
<feature type="compositionally biased region" description="Basic and acidic residues" evidence="1">
    <location>
        <begin position="230"/>
        <end position="239"/>
    </location>
</feature>
<dbReference type="InterPro" id="IPR036866">
    <property type="entry name" value="RibonucZ/Hydroxyglut_hydro"/>
</dbReference>
<dbReference type="Gene3D" id="3.60.15.10">
    <property type="entry name" value="Ribonuclease Z/Hydroxyacylglutathione hydrolase-like"/>
    <property type="match status" value="1"/>
</dbReference>
<dbReference type="Pfam" id="PF02112">
    <property type="entry name" value="PDEase_II"/>
    <property type="match status" value="2"/>
</dbReference>
<dbReference type="CDD" id="cd07735">
    <property type="entry name" value="class_II_PDE_MBL-fold"/>
    <property type="match status" value="1"/>
</dbReference>
<dbReference type="GO" id="GO:0047555">
    <property type="term" value="F:3',5'-cyclic-GMP phosphodiesterase activity"/>
    <property type="evidence" value="ECO:0007669"/>
    <property type="project" value="TreeGrafter"/>
</dbReference>
<gene>
    <name evidence="2" type="ORF">NA56DRAFT_643302</name>
</gene>
<evidence type="ECO:0008006" key="4">
    <source>
        <dbReference type="Google" id="ProtNLM"/>
    </source>
</evidence>
<proteinExistence type="predicted"/>
<feature type="region of interest" description="Disordered" evidence="1">
    <location>
        <begin position="218"/>
        <end position="263"/>
    </location>
</feature>
<dbReference type="GO" id="GO:0004115">
    <property type="term" value="F:3',5'-cyclic-AMP phosphodiesterase activity"/>
    <property type="evidence" value="ECO:0007669"/>
    <property type="project" value="InterPro"/>
</dbReference>
<feature type="compositionally biased region" description="Polar residues" evidence="1">
    <location>
        <begin position="242"/>
        <end position="262"/>
    </location>
</feature>
<dbReference type="SUPFAM" id="SSF56281">
    <property type="entry name" value="Metallo-hydrolase/oxidoreductase"/>
    <property type="match status" value="2"/>
</dbReference>
<evidence type="ECO:0000313" key="2">
    <source>
        <dbReference type="EMBL" id="PMD24016.1"/>
    </source>
</evidence>
<dbReference type="STRING" id="1745343.A0A2J6QCQ0"/>
<accession>A0A2J6QCQ0</accession>
<dbReference type="OrthoDB" id="258495at2759"/>
<name>A0A2J6QCQ0_9HELO</name>
<dbReference type="PANTHER" id="PTHR28283:SF1">
    <property type="entry name" value="3',5'-CYCLIC-NUCLEOTIDE PHOSPHODIESTERASE 1"/>
    <property type="match status" value="1"/>
</dbReference>
<dbReference type="EMBL" id="KZ613473">
    <property type="protein sequence ID" value="PMD24016.1"/>
    <property type="molecule type" value="Genomic_DNA"/>
</dbReference>
<dbReference type="PANTHER" id="PTHR28283">
    <property type="entry name" value="3',5'-CYCLIC-NUCLEOTIDE PHOSPHODIESTERASE 1"/>
    <property type="match status" value="1"/>
</dbReference>
<keyword evidence="3" id="KW-1185">Reference proteome</keyword>
<dbReference type="InterPro" id="IPR000396">
    <property type="entry name" value="Pdiesterase2"/>
</dbReference>
<dbReference type="PRINTS" id="PR00388">
    <property type="entry name" value="PDIESTERASE2"/>
</dbReference>